<name>A0A919TV12_9ACTN</name>
<dbReference type="AlphaFoldDB" id="A0A919TV12"/>
<comment type="caution">
    <text evidence="1">The sequence shown here is derived from an EMBL/GenBank/DDBJ whole genome shotgun (WGS) entry which is preliminary data.</text>
</comment>
<evidence type="ECO:0000313" key="1">
    <source>
        <dbReference type="EMBL" id="GIF23421.1"/>
    </source>
</evidence>
<dbReference type="SUPFAM" id="SSF82549">
    <property type="entry name" value="DAK1/DegV-like"/>
    <property type="match status" value="1"/>
</dbReference>
<reference evidence="1" key="1">
    <citation type="submission" date="2021-01" db="EMBL/GenBank/DDBJ databases">
        <title>Whole genome shotgun sequence of Actinoplanes tereljensis NBRC 105297.</title>
        <authorList>
            <person name="Komaki H."/>
            <person name="Tamura T."/>
        </authorList>
    </citation>
    <scope>NUCLEOTIDE SEQUENCE</scope>
    <source>
        <strain evidence="1">NBRC 105297</strain>
    </source>
</reference>
<gene>
    <name evidence="1" type="ORF">Ate02nite_61510</name>
</gene>
<evidence type="ECO:0000313" key="2">
    <source>
        <dbReference type="Proteomes" id="UP000623608"/>
    </source>
</evidence>
<accession>A0A919TV12</accession>
<dbReference type="Proteomes" id="UP000623608">
    <property type="component" value="Unassembled WGS sequence"/>
</dbReference>
<dbReference type="RefSeq" id="WP_203811314.1">
    <property type="nucleotide sequence ID" value="NZ_BOMY01000039.1"/>
</dbReference>
<dbReference type="EMBL" id="BOMY01000039">
    <property type="protein sequence ID" value="GIF23421.1"/>
    <property type="molecule type" value="Genomic_DNA"/>
</dbReference>
<proteinExistence type="predicted"/>
<protein>
    <submittedName>
        <fullName evidence="1">Uncharacterized protein</fullName>
    </submittedName>
</protein>
<keyword evidence="2" id="KW-1185">Reference proteome</keyword>
<sequence>MADIRNTKKFQALAADLRERCAEKGVTLMGAEAEDVLAAQIDELSNQLGIKPRTFLDTYLQPGLVDNLAAALAEANAVHIEVAETADSISLSSAEAGRVVAALGMVMKIATNRVEDPQSRADALGISTDGADAIVGVGVALRGGAWPERDGQRLGRNVHTKSS</sequence>
<organism evidence="1 2">
    <name type="scientific">Paractinoplanes tereljensis</name>
    <dbReference type="NCBI Taxonomy" id="571912"/>
    <lineage>
        <taxon>Bacteria</taxon>
        <taxon>Bacillati</taxon>
        <taxon>Actinomycetota</taxon>
        <taxon>Actinomycetes</taxon>
        <taxon>Micromonosporales</taxon>
        <taxon>Micromonosporaceae</taxon>
        <taxon>Paractinoplanes</taxon>
    </lineage>
</organism>